<feature type="transmembrane region" description="Helical" evidence="9">
    <location>
        <begin position="100"/>
        <end position="118"/>
    </location>
</feature>
<feature type="domain" description="Major facilitator superfamily (MFS) profile" evidence="10">
    <location>
        <begin position="28"/>
        <end position="432"/>
    </location>
</feature>
<dbReference type="Proteomes" id="UP001139451">
    <property type="component" value="Unassembled WGS sequence"/>
</dbReference>
<feature type="transmembrane region" description="Helical" evidence="9">
    <location>
        <begin position="165"/>
        <end position="188"/>
    </location>
</feature>
<keyword evidence="4" id="KW-1003">Cell membrane</keyword>
<dbReference type="Pfam" id="PF00083">
    <property type="entry name" value="Sugar_tr"/>
    <property type="match status" value="1"/>
</dbReference>
<evidence type="ECO:0000256" key="4">
    <source>
        <dbReference type="ARBA" id="ARBA00022475"/>
    </source>
</evidence>
<protein>
    <submittedName>
        <fullName evidence="11">MFS transporter</fullName>
    </submittedName>
</protein>
<reference evidence="11" key="1">
    <citation type="submission" date="2022-05" db="EMBL/GenBank/DDBJ databases">
        <title>Sphingomonas sp. strain MG17 Genome sequencing and assembly.</title>
        <authorList>
            <person name="Kim I."/>
        </authorList>
    </citation>
    <scope>NUCLEOTIDE SEQUENCE</scope>
    <source>
        <strain evidence="11">MG17</strain>
    </source>
</reference>
<dbReference type="PROSITE" id="PS00216">
    <property type="entry name" value="SUGAR_TRANSPORT_1"/>
    <property type="match status" value="1"/>
</dbReference>
<feature type="transmembrane region" description="Helical" evidence="9">
    <location>
        <begin position="40"/>
        <end position="58"/>
    </location>
</feature>
<dbReference type="InterPro" id="IPR036259">
    <property type="entry name" value="MFS_trans_sf"/>
</dbReference>
<dbReference type="RefSeq" id="WP_254292721.1">
    <property type="nucleotide sequence ID" value="NZ_JAMLDX010000005.1"/>
</dbReference>
<organism evidence="11 12">
    <name type="scientific">Sphingomonas tagetis</name>
    <dbReference type="NCBI Taxonomy" id="2949092"/>
    <lineage>
        <taxon>Bacteria</taxon>
        <taxon>Pseudomonadati</taxon>
        <taxon>Pseudomonadota</taxon>
        <taxon>Alphaproteobacteria</taxon>
        <taxon>Sphingomonadales</taxon>
        <taxon>Sphingomonadaceae</taxon>
        <taxon>Sphingomonas</taxon>
    </lineage>
</organism>
<feature type="transmembrane region" description="Helical" evidence="9">
    <location>
        <begin position="341"/>
        <end position="364"/>
    </location>
</feature>
<comment type="similarity">
    <text evidence="2">Belongs to the major facilitator superfamily. Metabolite:H+ Symporter (MHS) family (TC 2.A.1.6) family.</text>
</comment>
<keyword evidence="6" id="KW-0769">Symport</keyword>
<evidence type="ECO:0000313" key="11">
    <source>
        <dbReference type="EMBL" id="MCP3730597.1"/>
    </source>
</evidence>
<dbReference type="InterPro" id="IPR051084">
    <property type="entry name" value="H+-coupled_symporters"/>
</dbReference>
<feature type="transmembrane region" description="Helical" evidence="9">
    <location>
        <begin position="249"/>
        <end position="269"/>
    </location>
</feature>
<evidence type="ECO:0000256" key="1">
    <source>
        <dbReference type="ARBA" id="ARBA00004651"/>
    </source>
</evidence>
<dbReference type="GO" id="GO:0015293">
    <property type="term" value="F:symporter activity"/>
    <property type="evidence" value="ECO:0007669"/>
    <property type="project" value="UniProtKB-KW"/>
</dbReference>
<evidence type="ECO:0000256" key="9">
    <source>
        <dbReference type="SAM" id="Phobius"/>
    </source>
</evidence>
<dbReference type="AlphaFoldDB" id="A0A9X2HJ63"/>
<dbReference type="InterPro" id="IPR011701">
    <property type="entry name" value="MFS"/>
</dbReference>
<dbReference type="Gene3D" id="1.20.1250.20">
    <property type="entry name" value="MFS general substrate transporter like domains"/>
    <property type="match status" value="2"/>
</dbReference>
<name>A0A9X2HJ63_9SPHN</name>
<dbReference type="EMBL" id="JAMLDX010000005">
    <property type="protein sequence ID" value="MCP3730597.1"/>
    <property type="molecule type" value="Genomic_DNA"/>
</dbReference>
<feature type="transmembrane region" description="Helical" evidence="9">
    <location>
        <begin position="371"/>
        <end position="389"/>
    </location>
</feature>
<feature type="transmembrane region" description="Helical" evidence="9">
    <location>
        <begin position="315"/>
        <end position="335"/>
    </location>
</feature>
<evidence type="ECO:0000256" key="7">
    <source>
        <dbReference type="ARBA" id="ARBA00022989"/>
    </source>
</evidence>
<keyword evidence="3" id="KW-0813">Transport</keyword>
<dbReference type="PANTHER" id="PTHR43528:SF1">
    <property type="entry name" value="ALPHA-KETOGLUTARATE PERMEASE"/>
    <property type="match status" value="1"/>
</dbReference>
<dbReference type="InterPro" id="IPR005828">
    <property type="entry name" value="MFS_sugar_transport-like"/>
</dbReference>
<evidence type="ECO:0000256" key="5">
    <source>
        <dbReference type="ARBA" id="ARBA00022692"/>
    </source>
</evidence>
<proteinExistence type="inferred from homology"/>
<dbReference type="PROSITE" id="PS50850">
    <property type="entry name" value="MFS"/>
    <property type="match status" value="1"/>
</dbReference>
<keyword evidence="7 9" id="KW-1133">Transmembrane helix</keyword>
<dbReference type="Pfam" id="PF07690">
    <property type="entry name" value="MFS_1"/>
    <property type="match status" value="1"/>
</dbReference>
<evidence type="ECO:0000256" key="6">
    <source>
        <dbReference type="ARBA" id="ARBA00022847"/>
    </source>
</evidence>
<evidence type="ECO:0000256" key="8">
    <source>
        <dbReference type="ARBA" id="ARBA00023136"/>
    </source>
</evidence>
<evidence type="ECO:0000256" key="2">
    <source>
        <dbReference type="ARBA" id="ARBA00008240"/>
    </source>
</evidence>
<gene>
    <name evidence="11" type="ORF">M9978_09175</name>
</gene>
<dbReference type="InterPro" id="IPR005829">
    <property type="entry name" value="Sugar_transporter_CS"/>
</dbReference>
<feature type="transmembrane region" description="Helical" evidence="9">
    <location>
        <begin position="70"/>
        <end position="88"/>
    </location>
</feature>
<evidence type="ECO:0000259" key="10">
    <source>
        <dbReference type="PROSITE" id="PS50850"/>
    </source>
</evidence>
<feature type="transmembrane region" description="Helical" evidence="9">
    <location>
        <begin position="200"/>
        <end position="219"/>
    </location>
</feature>
<keyword evidence="5 9" id="KW-0812">Transmembrane</keyword>
<evidence type="ECO:0000313" key="12">
    <source>
        <dbReference type="Proteomes" id="UP001139451"/>
    </source>
</evidence>
<dbReference type="PANTHER" id="PTHR43528">
    <property type="entry name" value="ALPHA-KETOGLUTARATE PERMEASE"/>
    <property type="match status" value="1"/>
</dbReference>
<evidence type="ECO:0000256" key="3">
    <source>
        <dbReference type="ARBA" id="ARBA00022448"/>
    </source>
</evidence>
<accession>A0A9X2HJ63</accession>
<dbReference type="InterPro" id="IPR020846">
    <property type="entry name" value="MFS_dom"/>
</dbReference>
<keyword evidence="8 9" id="KW-0472">Membrane</keyword>
<feature type="transmembrane region" description="Helical" evidence="9">
    <location>
        <begin position="284"/>
        <end position="303"/>
    </location>
</feature>
<comment type="subcellular location">
    <subcellularLocation>
        <location evidence="1">Cell membrane</location>
        <topology evidence="1">Multi-pass membrane protein</topology>
    </subcellularLocation>
</comment>
<dbReference type="GO" id="GO:0005886">
    <property type="term" value="C:plasma membrane"/>
    <property type="evidence" value="ECO:0007669"/>
    <property type="project" value="UniProtKB-SubCell"/>
</dbReference>
<dbReference type="FunFam" id="1.20.1250.20:FF:000001">
    <property type="entry name" value="Dicarboxylate MFS transporter"/>
    <property type="match status" value="1"/>
</dbReference>
<keyword evidence="12" id="KW-1185">Reference proteome</keyword>
<dbReference type="SUPFAM" id="SSF103473">
    <property type="entry name" value="MFS general substrate transporter"/>
    <property type="match status" value="1"/>
</dbReference>
<comment type="caution">
    <text evidence="11">The sequence shown here is derived from an EMBL/GenBank/DDBJ whole genome shotgun (WGS) entry which is preliminary data.</text>
</comment>
<sequence length="437" mass="46995">MHSRSVISESDAAAAPGSELSHAQRVRAIIAGSAGNLVEWYDFSIYAFMALYFASAFFPEGDRSAQLLNVAGIYAAGFLIRPLGGWYFGRLADRSGRKTAMVVSVLLMGGGSLLIAILPTYASIGALAPLLLLVGRLAQGFSTGGQYGATATYLSEISTARRRGFYGSLQFVTLIGGQLSALAVLLLLQQLFSEDAIRAWGWRIPFVLGAVLAGTILLLRHAMHETVVSDAPVAGAGTLRELARYPRPFFIVFALTAAGNLSFYTFTTYMQKFLVNSAGFDVEMVSWIMTSGLIMFMLLQPAVGALSDRIGRRTCLLLFSALMALCAVPLLQALGTAQSPRVAFALVLAGFVIISFYTSVAGIFKAELFPVHIRALGVGLGHSLASAMFGGTAEYVGLLSKQLGHEQLFYWYISGMCVLSLIVTLTMWKPRRTEIMA</sequence>
<feature type="transmembrane region" description="Helical" evidence="9">
    <location>
        <begin position="409"/>
        <end position="428"/>
    </location>
</feature>